<dbReference type="eggNOG" id="COG4880">
    <property type="taxonomic scope" value="Bacteria"/>
</dbReference>
<feature type="signal peptide" evidence="2">
    <location>
        <begin position="1"/>
        <end position="27"/>
    </location>
</feature>
<evidence type="ECO:0000256" key="2">
    <source>
        <dbReference type="SAM" id="SignalP"/>
    </source>
</evidence>
<feature type="region of interest" description="Disordered" evidence="1">
    <location>
        <begin position="310"/>
        <end position="334"/>
    </location>
</feature>
<feature type="region of interest" description="Disordered" evidence="1">
    <location>
        <begin position="104"/>
        <end position="137"/>
    </location>
</feature>
<evidence type="ECO:0000313" key="4">
    <source>
        <dbReference type="Proteomes" id="UP000008229"/>
    </source>
</evidence>
<evidence type="ECO:0000313" key="3">
    <source>
        <dbReference type="EMBL" id="ADB51303.1"/>
    </source>
</evidence>
<dbReference type="AlphaFoldDB" id="D3FAZ0"/>
<dbReference type="STRING" id="469383.Cwoe_2884"/>
<reference evidence="4" key="2">
    <citation type="submission" date="2010-01" db="EMBL/GenBank/DDBJ databases">
        <title>The complete genome of Conexibacter woesei DSM 14684.</title>
        <authorList>
            <consortium name="US DOE Joint Genome Institute (JGI-PGF)"/>
            <person name="Lucas S."/>
            <person name="Copeland A."/>
            <person name="Lapidus A."/>
            <person name="Glavina del Rio T."/>
            <person name="Dalin E."/>
            <person name="Tice H."/>
            <person name="Bruce D."/>
            <person name="Goodwin L."/>
            <person name="Pitluck S."/>
            <person name="Kyrpides N."/>
            <person name="Mavromatis K."/>
            <person name="Ivanova N."/>
            <person name="Mikhailova N."/>
            <person name="Chertkov O."/>
            <person name="Brettin T."/>
            <person name="Detter J.C."/>
            <person name="Han C."/>
            <person name="Larimer F."/>
            <person name="Land M."/>
            <person name="Hauser L."/>
            <person name="Markowitz V."/>
            <person name="Cheng J.-F."/>
            <person name="Hugenholtz P."/>
            <person name="Woyke T."/>
            <person name="Wu D."/>
            <person name="Pukall R."/>
            <person name="Steenblock K."/>
            <person name="Schneider S."/>
            <person name="Klenk H.-P."/>
            <person name="Eisen J.A."/>
        </authorList>
    </citation>
    <scope>NUCLEOTIDE SEQUENCE [LARGE SCALE GENOMIC DNA]</scope>
    <source>
        <strain evidence="4">DSM 14684 / CIP 108061 / JCM 11494 / NBRC 100937 / ID131577</strain>
    </source>
</reference>
<dbReference type="InterPro" id="IPR019198">
    <property type="entry name" value="Beta_propeller_containing"/>
</dbReference>
<evidence type="ECO:0000256" key="1">
    <source>
        <dbReference type="SAM" id="MobiDB-lite"/>
    </source>
</evidence>
<dbReference type="KEGG" id="cwo:Cwoe_2884"/>
<dbReference type="RefSeq" id="WP_012934354.1">
    <property type="nucleotide sequence ID" value="NC_013739.1"/>
</dbReference>
<accession>D3FAZ0</accession>
<dbReference type="OrthoDB" id="9778998at2"/>
<name>D3FAZ0_CONWI</name>
<reference evidence="3 4" key="1">
    <citation type="journal article" date="2010" name="Stand. Genomic Sci.">
        <title>Complete genome sequence of Conexibacter woesei type strain (ID131577).</title>
        <authorList>
            <person name="Pukall R."/>
            <person name="Lapidus A."/>
            <person name="Glavina Del Rio T."/>
            <person name="Copeland A."/>
            <person name="Tice H."/>
            <person name="Cheng J.-F."/>
            <person name="Lucas S."/>
            <person name="Chen F."/>
            <person name="Nolan M."/>
            <person name="Bruce D."/>
            <person name="Goodwin L."/>
            <person name="Pitluck S."/>
            <person name="Mavromatis K."/>
            <person name="Ivanova N."/>
            <person name="Ovchinnikova G."/>
            <person name="Pati A."/>
            <person name="Chen A."/>
            <person name="Palaniappan K."/>
            <person name="Land M."/>
            <person name="Hauser L."/>
            <person name="Chang Y.-J."/>
            <person name="Jeffries C.D."/>
            <person name="Chain P."/>
            <person name="Meincke L."/>
            <person name="Sims D."/>
            <person name="Brettin T."/>
            <person name="Detter J.C."/>
            <person name="Rohde M."/>
            <person name="Goeker M."/>
            <person name="Bristow J."/>
            <person name="Eisen J.A."/>
            <person name="Markowitz V."/>
            <person name="Kyrpides N.C."/>
            <person name="Klenk H.-P."/>
            <person name="Hugenholtz P."/>
        </authorList>
    </citation>
    <scope>NUCLEOTIDE SEQUENCE [LARGE SCALE GENOMIC DNA]</scope>
    <source>
        <strain evidence="4">DSM 14684 / CIP 108061 / JCM 11494 / NBRC 100937 / ID131577</strain>
    </source>
</reference>
<organism evidence="3 4">
    <name type="scientific">Conexibacter woesei (strain DSM 14684 / CCUG 47730 / CIP 108061 / JCM 11494 / NBRC 100937 / ID131577)</name>
    <dbReference type="NCBI Taxonomy" id="469383"/>
    <lineage>
        <taxon>Bacteria</taxon>
        <taxon>Bacillati</taxon>
        <taxon>Actinomycetota</taxon>
        <taxon>Thermoleophilia</taxon>
        <taxon>Solirubrobacterales</taxon>
        <taxon>Conexibacteraceae</taxon>
        <taxon>Conexibacter</taxon>
    </lineage>
</organism>
<gene>
    <name evidence="3" type="ordered locus">Cwoe_2884</name>
</gene>
<dbReference type="HOGENOM" id="CLU_015706_3_0_11"/>
<proteinExistence type="predicted"/>
<sequence precursor="true">MTRRTTGATVVAIALAAAIGAPAGAAAAGGSEAAAEAAAGGPAVPSAAVRAAASSAAASGTLTASGQPAPSAAAARARPRLRAFQSCSALVRYAARHTKSVPPVARIPFGPTTTPAPEAQSAPGTGDAPSDSSATNVQEAGVDEPDIVKTDGTTLFAVAGSTLYAVDARAATPRIVGSLRLPDGGGHELLLHDGRALVISEGPRSVVPLPVALERSGRAARAAGAGARASMVAPDMMPAGPPTTILTELDVRDPAAMRVTRTLSFEATPVSARLTGATARVVVSSSPPYYAQPAARRKLAGWIPRATLARGRGSSGAHRRGDTRRRRGARAAGRTRSLVGCRQVRRLAAFSGGGLLTVLTIDLARGLPAIDADALMTDAQTVYASPASLYVATQRWNPTADSSTTIHRFDASQPGRTDYRASGTVPGHLLSQFALSEHDGVLRAATTTEGGGDTTRSESFVTTLSAGDGSLHRLGQVGGLGRGEEIRAVRFLGPTCYVVTFRQTDPLYTVDLSDPAQPRVTGELKILGYSAYLHPLGDGLLLGVGQDATAEGRLKGAQLSLFDVSDPARPRRLQQRDLGENATSEAEWDHHAFLWWPATKLAVMPLSGGEVGSDGSGSAVAAGFRVDRDAIAEVGRVTRHAAAVRRAVVVGERLFTLSDDGVQASALSTLAPQTWLPFPAPATGG</sequence>
<keyword evidence="2" id="KW-0732">Signal</keyword>
<feature type="chain" id="PRO_5003044106" evidence="2">
    <location>
        <begin position="28"/>
        <end position="685"/>
    </location>
</feature>
<feature type="compositionally biased region" description="Basic residues" evidence="1">
    <location>
        <begin position="317"/>
        <end position="329"/>
    </location>
</feature>
<protein>
    <submittedName>
        <fullName evidence="3">Beta propeller domain protein</fullName>
    </submittedName>
</protein>
<dbReference type="Pfam" id="PF09826">
    <property type="entry name" value="Beta_propel"/>
    <property type="match status" value="1"/>
</dbReference>
<dbReference type="EMBL" id="CP001854">
    <property type="protein sequence ID" value="ADB51303.1"/>
    <property type="molecule type" value="Genomic_DNA"/>
</dbReference>
<keyword evidence="4" id="KW-1185">Reference proteome</keyword>
<dbReference type="Proteomes" id="UP000008229">
    <property type="component" value="Chromosome"/>
</dbReference>